<accession>A0A430G1F9</accession>
<gene>
    <name evidence="1" type="ORF">DAH66_15415</name>
</gene>
<organism evidence="1 2">
    <name type="scientific">Sphingomonas koreensis</name>
    <dbReference type="NCBI Taxonomy" id="93064"/>
    <lineage>
        <taxon>Bacteria</taxon>
        <taxon>Pseudomonadati</taxon>
        <taxon>Pseudomonadota</taxon>
        <taxon>Alphaproteobacteria</taxon>
        <taxon>Sphingomonadales</taxon>
        <taxon>Sphingomonadaceae</taxon>
        <taxon>Sphingomonas</taxon>
    </lineage>
</organism>
<dbReference type="AlphaFoldDB" id="A0A430G1F9"/>
<dbReference type="EMBL" id="QQYZ01000015">
    <property type="protein sequence ID" value="RSY81079.1"/>
    <property type="molecule type" value="Genomic_DNA"/>
</dbReference>
<reference evidence="2" key="1">
    <citation type="submission" date="2018-07" db="EMBL/GenBank/DDBJ databases">
        <title>Genomic and Epidemiologic Investigation of an Indolent Hospital Outbreak.</title>
        <authorList>
            <person name="Johnson R.C."/>
            <person name="Deming C."/>
            <person name="Conlan S."/>
            <person name="Zellmer C.J."/>
            <person name="Michelin A.V."/>
            <person name="Lee-Lin S.-Q."/>
            <person name="Thomas P.J."/>
            <person name="Park M."/>
            <person name="Weingarten R.A."/>
            <person name="Less J."/>
            <person name="Dekker J.P."/>
            <person name="Frank K.M."/>
            <person name="Musser K.A."/>
            <person name="Mcquiston J.R."/>
            <person name="Henderson D.K."/>
            <person name="Lau A.F."/>
            <person name="Palmore T.N."/>
            <person name="Segre J.A."/>
        </authorList>
    </citation>
    <scope>NUCLEOTIDE SEQUENCE [LARGE SCALE GENOMIC DNA]</scope>
    <source>
        <strain evidence="2">SK-CDC1_0717</strain>
    </source>
</reference>
<evidence type="ECO:0000313" key="1">
    <source>
        <dbReference type="EMBL" id="RSY81079.1"/>
    </source>
</evidence>
<dbReference type="Proteomes" id="UP000287746">
    <property type="component" value="Unassembled WGS sequence"/>
</dbReference>
<protein>
    <submittedName>
        <fullName evidence="1">Uncharacterized protein</fullName>
    </submittedName>
</protein>
<name>A0A430G1F9_9SPHN</name>
<proteinExistence type="predicted"/>
<evidence type="ECO:0000313" key="2">
    <source>
        <dbReference type="Proteomes" id="UP000287746"/>
    </source>
</evidence>
<sequence>MRAWSTDRDAQWWRFVRTRCDGIYEVAILAEDMDEEDALELEGELIALHGKHLTNWANAGRRFDYAALDRFHKLRDATTSFISATRPLEASDPETAVARYRQAIEQMHEYCGITWETGLVAELQNEMGGPNYGDITPVDRLTLVLRKLGRFGEIIEAVDDYFVRYPDTVTPNHAVFKRRAEAVAILAGERRAPGTSKPKPEVLKTGTVPEEALVTILLKARRDRYPFDWLVAARLCRTHHDYEREVALLEEYLSGERVPGRSWLELEERLFKLRAMLAE</sequence>
<comment type="caution">
    <text evidence="1">The sequence shown here is derived from an EMBL/GenBank/DDBJ whole genome shotgun (WGS) entry which is preliminary data.</text>
</comment>